<evidence type="ECO:0000256" key="7">
    <source>
        <dbReference type="ARBA" id="ARBA00023134"/>
    </source>
</evidence>
<dbReference type="HAMAP" id="MF_00011">
    <property type="entry name" value="Adenylosucc_synth"/>
    <property type="match status" value="1"/>
</dbReference>
<feature type="binding site" evidence="8">
    <location>
        <position position="305"/>
    </location>
    <ligand>
        <name>GTP</name>
        <dbReference type="ChEBI" id="CHEBI:37565"/>
    </ligand>
</feature>
<keyword evidence="6 8" id="KW-0460">Magnesium</keyword>
<keyword evidence="4 8" id="KW-0547">Nucleotide-binding</keyword>
<dbReference type="GO" id="GO:0005525">
    <property type="term" value="F:GTP binding"/>
    <property type="evidence" value="ECO:0007669"/>
    <property type="project" value="UniProtKB-UniRule"/>
</dbReference>
<dbReference type="UniPathway" id="UPA00075">
    <property type="reaction ID" value="UER00335"/>
</dbReference>
<gene>
    <name evidence="8" type="primary">purA</name>
    <name evidence="11" type="ORF">HNR37_001307</name>
</gene>
<dbReference type="PROSITE" id="PS01266">
    <property type="entry name" value="ADENYLOSUCCIN_SYN_1"/>
    <property type="match status" value="1"/>
</dbReference>
<comment type="cofactor">
    <cofactor evidence="8">
        <name>Mg(2+)</name>
        <dbReference type="ChEBI" id="CHEBI:18420"/>
    </cofactor>
    <text evidence="8">Binds 1 Mg(2+) ion per subunit.</text>
</comment>
<keyword evidence="8" id="KW-0963">Cytoplasm</keyword>
<feature type="binding site" evidence="8">
    <location>
        <begin position="12"/>
        <end position="18"/>
    </location>
    <ligand>
        <name>GTP</name>
        <dbReference type="ChEBI" id="CHEBI:37565"/>
    </ligand>
</feature>
<dbReference type="RefSeq" id="WP_183731679.1">
    <property type="nucleotide sequence ID" value="NZ_JACHID010000007.1"/>
</dbReference>
<dbReference type="FunFam" id="1.10.300.10:FF:000001">
    <property type="entry name" value="Adenylosuccinate synthetase"/>
    <property type="match status" value="1"/>
</dbReference>
<comment type="caution">
    <text evidence="11">The sequence shown here is derived from an EMBL/GenBank/DDBJ whole genome shotgun (WGS) entry which is preliminary data.</text>
</comment>
<dbReference type="SMART" id="SM00788">
    <property type="entry name" value="Adenylsucc_synt"/>
    <property type="match status" value="1"/>
</dbReference>
<dbReference type="InterPro" id="IPR033128">
    <property type="entry name" value="Adenylosuccin_syn_Lys_AS"/>
</dbReference>
<comment type="subcellular location">
    <subcellularLocation>
        <location evidence="8">Cytoplasm</location>
    </subcellularLocation>
</comment>
<dbReference type="SUPFAM" id="SSF52540">
    <property type="entry name" value="P-loop containing nucleoside triphosphate hydrolases"/>
    <property type="match status" value="1"/>
</dbReference>
<dbReference type="Pfam" id="PF00709">
    <property type="entry name" value="Adenylsucc_synt"/>
    <property type="match status" value="1"/>
</dbReference>
<dbReference type="Proteomes" id="UP000528322">
    <property type="component" value="Unassembled WGS sequence"/>
</dbReference>
<feature type="binding site" evidence="8">
    <location>
        <position position="40"/>
    </location>
    <ligand>
        <name>Mg(2+)</name>
        <dbReference type="ChEBI" id="CHEBI:18420"/>
    </ligand>
</feature>
<feature type="binding site" evidence="8">
    <location>
        <position position="143"/>
    </location>
    <ligand>
        <name>IMP</name>
        <dbReference type="ChEBI" id="CHEBI:58053"/>
        <note>ligand shared between dimeric partners</note>
    </ligand>
</feature>
<evidence type="ECO:0000256" key="8">
    <source>
        <dbReference type="HAMAP-Rule" id="MF_00011"/>
    </source>
</evidence>
<keyword evidence="3 8" id="KW-0479">Metal-binding</keyword>
<name>A0A7W8DH01_9BACT</name>
<dbReference type="AlphaFoldDB" id="A0A7W8DH01"/>
<organism evidence="11 12">
    <name type="scientific">Desulfurispira natronophila</name>
    <dbReference type="NCBI Taxonomy" id="682562"/>
    <lineage>
        <taxon>Bacteria</taxon>
        <taxon>Pseudomonadati</taxon>
        <taxon>Chrysiogenota</taxon>
        <taxon>Chrysiogenia</taxon>
        <taxon>Chrysiogenales</taxon>
        <taxon>Chrysiogenaceae</taxon>
        <taxon>Desulfurispira</taxon>
    </lineage>
</organism>
<evidence type="ECO:0000313" key="11">
    <source>
        <dbReference type="EMBL" id="MBB5021990.1"/>
    </source>
</evidence>
<dbReference type="NCBIfam" id="TIGR00184">
    <property type="entry name" value="purA"/>
    <property type="match status" value="1"/>
</dbReference>
<evidence type="ECO:0000256" key="6">
    <source>
        <dbReference type="ARBA" id="ARBA00022842"/>
    </source>
</evidence>
<dbReference type="PANTHER" id="PTHR11846:SF0">
    <property type="entry name" value="ADENYLOSUCCINATE SYNTHETASE"/>
    <property type="match status" value="1"/>
</dbReference>
<feature type="active site" description="Proton donor" evidence="8">
    <location>
        <position position="41"/>
    </location>
</feature>
<comment type="catalytic activity">
    <reaction evidence="8 10">
        <text>IMP + L-aspartate + GTP = N(6)-(1,2-dicarboxyethyl)-AMP + GDP + phosphate + 2 H(+)</text>
        <dbReference type="Rhea" id="RHEA:15753"/>
        <dbReference type="ChEBI" id="CHEBI:15378"/>
        <dbReference type="ChEBI" id="CHEBI:29991"/>
        <dbReference type="ChEBI" id="CHEBI:37565"/>
        <dbReference type="ChEBI" id="CHEBI:43474"/>
        <dbReference type="ChEBI" id="CHEBI:57567"/>
        <dbReference type="ChEBI" id="CHEBI:58053"/>
        <dbReference type="ChEBI" id="CHEBI:58189"/>
        <dbReference type="EC" id="6.3.4.4"/>
    </reaction>
</comment>
<feature type="binding site" description="in other chain" evidence="8">
    <location>
        <position position="129"/>
    </location>
    <ligand>
        <name>IMP</name>
        <dbReference type="ChEBI" id="CHEBI:58053"/>
        <note>ligand shared between dimeric partners</note>
    </ligand>
</feature>
<evidence type="ECO:0000256" key="9">
    <source>
        <dbReference type="PROSITE-ProRule" id="PRU10134"/>
    </source>
</evidence>
<feature type="active site" description="Proton acceptor" evidence="8">
    <location>
        <position position="13"/>
    </location>
</feature>
<feature type="binding site" evidence="8">
    <location>
        <begin position="331"/>
        <end position="333"/>
    </location>
    <ligand>
        <name>GTP</name>
        <dbReference type="ChEBI" id="CHEBI:37565"/>
    </ligand>
</feature>
<feature type="binding site" description="in other chain" evidence="8">
    <location>
        <position position="239"/>
    </location>
    <ligand>
        <name>IMP</name>
        <dbReference type="ChEBI" id="CHEBI:58053"/>
        <note>ligand shared between dimeric partners</note>
    </ligand>
</feature>
<evidence type="ECO:0000256" key="10">
    <source>
        <dbReference type="RuleBase" id="RU000520"/>
    </source>
</evidence>
<feature type="binding site" description="in other chain" evidence="8">
    <location>
        <begin position="38"/>
        <end position="41"/>
    </location>
    <ligand>
        <name>IMP</name>
        <dbReference type="ChEBI" id="CHEBI:58053"/>
        <note>ligand shared between dimeric partners</note>
    </ligand>
</feature>
<dbReference type="PROSITE" id="PS00513">
    <property type="entry name" value="ADENYLOSUCCIN_SYN_2"/>
    <property type="match status" value="1"/>
</dbReference>
<keyword evidence="7 8" id="KW-0342">GTP-binding</keyword>
<evidence type="ECO:0000256" key="5">
    <source>
        <dbReference type="ARBA" id="ARBA00022755"/>
    </source>
</evidence>
<feature type="binding site" evidence="8">
    <location>
        <begin position="299"/>
        <end position="305"/>
    </location>
    <ligand>
        <name>substrate</name>
    </ligand>
</feature>
<proteinExistence type="inferred from homology"/>
<keyword evidence="2 8" id="KW-0436">Ligase</keyword>
<dbReference type="EC" id="6.3.4.4" evidence="8 10"/>
<dbReference type="GO" id="GO:0005737">
    <property type="term" value="C:cytoplasm"/>
    <property type="evidence" value="ECO:0007669"/>
    <property type="project" value="UniProtKB-SubCell"/>
</dbReference>
<comment type="similarity">
    <text evidence="8 10">Belongs to the adenylosuccinate synthetase family.</text>
</comment>
<dbReference type="NCBIfam" id="NF002223">
    <property type="entry name" value="PRK01117.1"/>
    <property type="match status" value="1"/>
</dbReference>
<evidence type="ECO:0000256" key="4">
    <source>
        <dbReference type="ARBA" id="ARBA00022741"/>
    </source>
</evidence>
<dbReference type="Gene3D" id="3.40.440.10">
    <property type="entry name" value="Adenylosuccinate Synthetase, subunit A, domain 1"/>
    <property type="match status" value="1"/>
</dbReference>
<keyword evidence="12" id="KW-1185">Reference proteome</keyword>
<dbReference type="CDD" id="cd03108">
    <property type="entry name" value="AdSS"/>
    <property type="match status" value="1"/>
</dbReference>
<comment type="subunit">
    <text evidence="1 8">Homodimer.</text>
</comment>
<feature type="binding site" evidence="8">
    <location>
        <begin position="413"/>
        <end position="415"/>
    </location>
    <ligand>
        <name>GTP</name>
        <dbReference type="ChEBI" id="CHEBI:37565"/>
    </ligand>
</feature>
<evidence type="ECO:0000256" key="3">
    <source>
        <dbReference type="ARBA" id="ARBA00022723"/>
    </source>
</evidence>
<dbReference type="GO" id="GO:0000287">
    <property type="term" value="F:magnesium ion binding"/>
    <property type="evidence" value="ECO:0007669"/>
    <property type="project" value="UniProtKB-UniRule"/>
</dbReference>
<dbReference type="PANTHER" id="PTHR11846">
    <property type="entry name" value="ADENYLOSUCCINATE SYNTHETASE"/>
    <property type="match status" value="1"/>
</dbReference>
<reference evidence="11 12" key="1">
    <citation type="submission" date="2020-08" db="EMBL/GenBank/DDBJ databases">
        <title>Genomic Encyclopedia of Type Strains, Phase IV (KMG-IV): sequencing the most valuable type-strain genomes for metagenomic binning, comparative biology and taxonomic classification.</title>
        <authorList>
            <person name="Goeker M."/>
        </authorList>
    </citation>
    <scope>NUCLEOTIDE SEQUENCE [LARGE SCALE GENOMIC DNA]</scope>
    <source>
        <strain evidence="11 12">DSM 22071</strain>
    </source>
</reference>
<dbReference type="FunFam" id="3.90.170.10:FF:000001">
    <property type="entry name" value="Adenylosuccinate synthetase"/>
    <property type="match status" value="1"/>
</dbReference>
<dbReference type="InterPro" id="IPR042109">
    <property type="entry name" value="Adenylosuccinate_synth_dom1"/>
</dbReference>
<comment type="pathway">
    <text evidence="8 10">Purine metabolism; AMP biosynthesis via de novo pathway; AMP from IMP: step 1/2.</text>
</comment>
<dbReference type="InterPro" id="IPR042110">
    <property type="entry name" value="Adenylosuccinate_synth_dom2"/>
</dbReference>
<accession>A0A7W8DH01</accession>
<dbReference type="GO" id="GO:0004019">
    <property type="term" value="F:adenylosuccinate synthase activity"/>
    <property type="evidence" value="ECO:0007669"/>
    <property type="project" value="UniProtKB-UniRule"/>
</dbReference>
<dbReference type="Gene3D" id="3.90.170.10">
    <property type="entry name" value="Adenylosuccinate Synthetase, subunit A, domain 3"/>
    <property type="match status" value="1"/>
</dbReference>
<dbReference type="GO" id="GO:0044208">
    <property type="term" value="P:'de novo' AMP biosynthetic process"/>
    <property type="evidence" value="ECO:0007669"/>
    <property type="project" value="UniProtKB-UniRule"/>
</dbReference>
<feature type="binding site" description="in other chain" evidence="8">
    <location>
        <position position="303"/>
    </location>
    <ligand>
        <name>IMP</name>
        <dbReference type="ChEBI" id="CHEBI:58053"/>
        <note>ligand shared between dimeric partners</note>
    </ligand>
</feature>
<dbReference type="InterPro" id="IPR018220">
    <property type="entry name" value="Adenylosuccin_syn_GTP-bd"/>
</dbReference>
<feature type="binding site" evidence="8">
    <location>
        <begin position="40"/>
        <end position="42"/>
    </location>
    <ligand>
        <name>GTP</name>
        <dbReference type="ChEBI" id="CHEBI:37565"/>
    </ligand>
</feature>
<dbReference type="GO" id="GO:0046040">
    <property type="term" value="P:IMP metabolic process"/>
    <property type="evidence" value="ECO:0007669"/>
    <property type="project" value="TreeGrafter"/>
</dbReference>
<feature type="active site" evidence="9">
    <location>
        <position position="140"/>
    </location>
</feature>
<feature type="binding site" description="in other chain" evidence="8">
    <location>
        <position position="224"/>
    </location>
    <ligand>
        <name>IMP</name>
        <dbReference type="ChEBI" id="CHEBI:58053"/>
        <note>ligand shared between dimeric partners</note>
    </ligand>
</feature>
<keyword evidence="5 8" id="KW-0658">Purine biosynthesis</keyword>
<evidence type="ECO:0000256" key="2">
    <source>
        <dbReference type="ARBA" id="ARBA00022598"/>
    </source>
</evidence>
<feature type="binding site" evidence="8">
    <location>
        <position position="13"/>
    </location>
    <ligand>
        <name>Mg(2+)</name>
        <dbReference type="ChEBI" id="CHEBI:18420"/>
    </ligand>
</feature>
<dbReference type="InterPro" id="IPR001114">
    <property type="entry name" value="Adenylosuccinate_synthetase"/>
</dbReference>
<feature type="binding site" description="in other chain" evidence="8">
    <location>
        <begin position="13"/>
        <end position="16"/>
    </location>
    <ligand>
        <name>IMP</name>
        <dbReference type="ChEBI" id="CHEBI:58053"/>
        <note>ligand shared between dimeric partners</note>
    </ligand>
</feature>
<protein>
    <recommendedName>
        <fullName evidence="8 10">Adenylosuccinate synthetase</fullName>
        <shortName evidence="8">AMPSase</shortName>
        <shortName evidence="8">AdSS</shortName>
        <ecNumber evidence="8 10">6.3.4.4</ecNumber>
    </recommendedName>
    <alternativeName>
        <fullName evidence="8">IMP--aspartate ligase</fullName>
    </alternativeName>
</protein>
<dbReference type="EMBL" id="JACHID010000007">
    <property type="protein sequence ID" value="MBB5021990.1"/>
    <property type="molecule type" value="Genomic_DNA"/>
</dbReference>
<comment type="function">
    <text evidence="8">Plays an important role in the de novo pathway of purine nucleotide biosynthesis. Catalyzes the first committed step in the biosynthesis of AMP from IMP.</text>
</comment>
<dbReference type="InterPro" id="IPR027417">
    <property type="entry name" value="P-loop_NTPase"/>
</dbReference>
<evidence type="ECO:0000256" key="1">
    <source>
        <dbReference type="ARBA" id="ARBA00011738"/>
    </source>
</evidence>
<dbReference type="Gene3D" id="1.10.300.10">
    <property type="entry name" value="Adenylosuccinate Synthetase, subunit A, domain 2"/>
    <property type="match status" value="1"/>
</dbReference>
<sequence length="432" mass="47368">MANLVILGAQWGDEGKGKIVDLLSEKSDIVVRYQGGHNAGHTVKVGDDETILHLIPSGILHPGKMCIIGQGVVVDPKALLDEIEGLEKKGIEVAGRLLISDRANLIMPYHQVIDKSNESHRGEKKIGTTGRGIGPCYADKMARIGIRFVDLLETELFAERLADNLQNYNYILEKLYHHPDLKFAQIFAEYEAYGKRLAPYIADTSQYLAEATAQGRKIMFEGAQGTLLDVDNGTYPYVTSSSCCTGGSLTGSGIGPHGLNQVVGVMKAYTTRVGEGPFPTELFDKDGEKLRSVGHEFGATTGRPRRCGWFDAVVGRYAVRTNGLTGLALTKLDVLDDFETIKICTGYLVDGEKITHFPASLTKLRKVEPVYEELPGWKSSTVGAKSEADLPANAVRYIRRIEELVECRAILVSTGPKRDQTYITEEFSQLLS</sequence>
<evidence type="ECO:0000313" key="12">
    <source>
        <dbReference type="Proteomes" id="UP000528322"/>
    </source>
</evidence>
<dbReference type="InterPro" id="IPR042111">
    <property type="entry name" value="Adenylosuccinate_synth_dom3"/>
</dbReference>